<dbReference type="PANTHER" id="PTHR22807:SF30">
    <property type="entry name" value="28S RRNA (CYTOSINE(4447)-C(5))-METHYLTRANSFERASE-RELATED"/>
    <property type="match status" value="1"/>
</dbReference>
<evidence type="ECO:0000313" key="17">
    <source>
        <dbReference type="Proteomes" id="UP000280881"/>
    </source>
</evidence>
<sequence>MKKLTGWSERAKAIKILTLFEKDKKLREHLEKETSGVDPQDRAFIREITAGTVRYLKLLDFSVERATGKKLKKQCPIVRNALRLIAYQLFFTGVPPYAAVNETVEAVKRLLNRKSAGFVNAVSKKLVGFDYKREVKRIEDYYERISTLYSFETWMVKRWENFYGKEELQPLLEGLNRVAPLFLRVNRIKIDQKELIKVLRERKIEVEPHPFIPDMIRVKGRVLIEELPGYKEGYFYIQDPASYLAAYLLEPKPGELILDVGAAPGGKTTAIASLTKNGAKIVAVDVNPERMNLLKKNAERLGVENLELVVTDISKDEDFIKRYYKSFDRILIDAPCSATGVIRRHPEGKWNKSIELIKHNQKVQCRLIRAAKDLLKEGGKLLFSVCSLEREEGENNLEFALKEGFKTLPFNNLPKELKHQFKDGGLRLFPHKNDTDGFFYTKLTC</sequence>
<dbReference type="InterPro" id="IPR001678">
    <property type="entry name" value="MeTrfase_RsmB-F_NOP2_dom"/>
</dbReference>
<evidence type="ECO:0000259" key="15">
    <source>
        <dbReference type="PROSITE" id="PS51686"/>
    </source>
</evidence>
<dbReference type="GO" id="GO:0005737">
    <property type="term" value="C:cytoplasm"/>
    <property type="evidence" value="ECO:0007669"/>
    <property type="project" value="UniProtKB-SubCell"/>
</dbReference>
<evidence type="ECO:0000256" key="14">
    <source>
        <dbReference type="PROSITE-ProRule" id="PRU01023"/>
    </source>
</evidence>
<dbReference type="RefSeq" id="WP_245939621.1">
    <property type="nucleotide sequence ID" value="NZ_RBIE01000005.1"/>
</dbReference>
<evidence type="ECO:0000256" key="5">
    <source>
        <dbReference type="ARBA" id="ARBA00022490"/>
    </source>
</evidence>
<dbReference type="GO" id="GO:0006355">
    <property type="term" value="P:regulation of DNA-templated transcription"/>
    <property type="evidence" value="ECO:0007669"/>
    <property type="project" value="InterPro"/>
</dbReference>
<dbReference type="Gene3D" id="1.10.940.10">
    <property type="entry name" value="NusB-like"/>
    <property type="match status" value="1"/>
</dbReference>
<evidence type="ECO:0000313" key="16">
    <source>
        <dbReference type="EMBL" id="RKQ60324.1"/>
    </source>
</evidence>
<dbReference type="InterPro" id="IPR004573">
    <property type="entry name" value="rRNA_ssu_MeTfrase_B"/>
</dbReference>
<dbReference type="NCBIfam" id="TIGR00563">
    <property type="entry name" value="rsmB"/>
    <property type="match status" value="1"/>
</dbReference>
<keyword evidence="9 14" id="KW-0949">S-adenosyl-L-methionine</keyword>
<dbReference type="GO" id="GO:0008649">
    <property type="term" value="F:rRNA methyltransferase activity"/>
    <property type="evidence" value="ECO:0007669"/>
    <property type="project" value="InterPro"/>
</dbReference>
<feature type="active site" description="Nucleophile" evidence="14">
    <location>
        <position position="386"/>
    </location>
</feature>
<keyword evidence="8 14" id="KW-0808">Transferase</keyword>
<evidence type="ECO:0000256" key="4">
    <source>
        <dbReference type="ARBA" id="ARBA00012140"/>
    </source>
</evidence>
<feature type="binding site" evidence="14">
    <location>
        <position position="333"/>
    </location>
    <ligand>
        <name>S-adenosyl-L-methionine</name>
        <dbReference type="ChEBI" id="CHEBI:59789"/>
    </ligand>
</feature>
<protein>
    <recommendedName>
        <fullName evidence="4">16S rRNA (cytosine(967)-C(5))-methyltransferase</fullName>
        <ecNumber evidence="4">2.1.1.176</ecNumber>
    </recommendedName>
    <alternativeName>
        <fullName evidence="11">16S rRNA m5C967 methyltransferase</fullName>
    </alternativeName>
    <alternativeName>
        <fullName evidence="12">rRNA (cytosine-C(5)-)-methyltransferase RsmB</fullName>
    </alternativeName>
</protein>
<evidence type="ECO:0000256" key="7">
    <source>
        <dbReference type="ARBA" id="ARBA00022603"/>
    </source>
</evidence>
<evidence type="ECO:0000256" key="2">
    <source>
        <dbReference type="ARBA" id="ARBA00004496"/>
    </source>
</evidence>
<comment type="caution">
    <text evidence="14">Lacks conserved residue(s) required for the propagation of feature annotation.</text>
</comment>
<evidence type="ECO:0000256" key="1">
    <source>
        <dbReference type="ARBA" id="ARBA00002724"/>
    </source>
</evidence>
<dbReference type="InterPro" id="IPR029063">
    <property type="entry name" value="SAM-dependent_MTases_sf"/>
</dbReference>
<gene>
    <name evidence="16" type="ORF">C7457_1581</name>
</gene>
<organism evidence="16 17">
    <name type="scientific">Thermovibrio guaymasensis</name>
    <dbReference type="NCBI Taxonomy" id="240167"/>
    <lineage>
        <taxon>Bacteria</taxon>
        <taxon>Pseudomonadati</taxon>
        <taxon>Aquificota</taxon>
        <taxon>Aquificia</taxon>
        <taxon>Desulfurobacteriales</taxon>
        <taxon>Desulfurobacteriaceae</taxon>
        <taxon>Thermovibrio</taxon>
    </lineage>
</organism>
<dbReference type="GO" id="GO:0003723">
    <property type="term" value="F:RNA binding"/>
    <property type="evidence" value="ECO:0007669"/>
    <property type="project" value="UniProtKB-UniRule"/>
</dbReference>
<keyword evidence="6" id="KW-0698">rRNA processing</keyword>
<feature type="binding site" evidence="14">
    <location>
        <position position="285"/>
    </location>
    <ligand>
        <name>S-adenosyl-L-methionine</name>
        <dbReference type="ChEBI" id="CHEBI:59789"/>
    </ligand>
</feature>
<dbReference type="InterPro" id="IPR018314">
    <property type="entry name" value="RsmB/NOL1/NOP2-like_CS"/>
</dbReference>
<dbReference type="Pfam" id="PF01029">
    <property type="entry name" value="NusB"/>
    <property type="match status" value="1"/>
</dbReference>
<dbReference type="Pfam" id="PF01189">
    <property type="entry name" value="Methyltr_RsmB-F"/>
    <property type="match status" value="1"/>
</dbReference>
<dbReference type="AlphaFoldDB" id="A0A420W5N4"/>
<dbReference type="EC" id="2.1.1.176" evidence="4"/>
<keyword evidence="10 14" id="KW-0694">RNA-binding</keyword>
<accession>A0A420W5N4</accession>
<evidence type="ECO:0000256" key="3">
    <source>
        <dbReference type="ARBA" id="ARBA00007494"/>
    </source>
</evidence>
<comment type="subcellular location">
    <subcellularLocation>
        <location evidence="2">Cytoplasm</location>
    </subcellularLocation>
</comment>
<dbReference type="PRINTS" id="PR02008">
    <property type="entry name" value="RCMTFAMILY"/>
</dbReference>
<dbReference type="PROSITE" id="PS51686">
    <property type="entry name" value="SAM_MT_RSMB_NOP"/>
    <property type="match status" value="1"/>
</dbReference>
<comment type="catalytic activity">
    <reaction evidence="13">
        <text>cytidine(967) in 16S rRNA + S-adenosyl-L-methionine = 5-methylcytidine(967) in 16S rRNA + S-adenosyl-L-homocysteine + H(+)</text>
        <dbReference type="Rhea" id="RHEA:42748"/>
        <dbReference type="Rhea" id="RHEA-COMP:10219"/>
        <dbReference type="Rhea" id="RHEA-COMP:10220"/>
        <dbReference type="ChEBI" id="CHEBI:15378"/>
        <dbReference type="ChEBI" id="CHEBI:57856"/>
        <dbReference type="ChEBI" id="CHEBI:59789"/>
        <dbReference type="ChEBI" id="CHEBI:74483"/>
        <dbReference type="ChEBI" id="CHEBI:82748"/>
        <dbReference type="EC" id="2.1.1.176"/>
    </reaction>
</comment>
<dbReference type="NCBIfam" id="NF011494">
    <property type="entry name" value="PRK14902.1"/>
    <property type="match status" value="1"/>
</dbReference>
<evidence type="ECO:0000256" key="12">
    <source>
        <dbReference type="ARBA" id="ARBA00031088"/>
    </source>
</evidence>
<dbReference type="Gene3D" id="3.30.70.1170">
    <property type="entry name" value="Sun protein, domain 3"/>
    <property type="match status" value="1"/>
</dbReference>
<comment type="caution">
    <text evidence="16">The sequence shown here is derived from an EMBL/GenBank/DDBJ whole genome shotgun (WGS) entry which is preliminary data.</text>
</comment>
<evidence type="ECO:0000256" key="8">
    <source>
        <dbReference type="ARBA" id="ARBA00022679"/>
    </source>
</evidence>
<dbReference type="SUPFAM" id="SSF48013">
    <property type="entry name" value="NusB-like"/>
    <property type="match status" value="1"/>
</dbReference>
<keyword evidence="7 14" id="KW-0489">Methyltransferase</keyword>
<keyword evidence="5" id="KW-0963">Cytoplasm</keyword>
<dbReference type="PANTHER" id="PTHR22807">
    <property type="entry name" value="NOP2 YEAST -RELATED NOL1/NOP2/FMU SUN DOMAIN-CONTAINING"/>
    <property type="match status" value="1"/>
</dbReference>
<comment type="similarity">
    <text evidence="3 14">Belongs to the class I-like SAM-binding methyltransferase superfamily. RsmB/NOP family.</text>
</comment>
<dbReference type="InterPro" id="IPR006027">
    <property type="entry name" value="NusB_RsmB_TIM44"/>
</dbReference>
<feature type="domain" description="SAM-dependent MTase RsmB/NOP-type" evidence="15">
    <location>
        <begin position="171"/>
        <end position="445"/>
    </location>
</feature>
<dbReference type="Pfam" id="PF22458">
    <property type="entry name" value="RsmF-B_ferredox"/>
    <property type="match status" value="1"/>
</dbReference>
<name>A0A420W5N4_9BACT</name>
<dbReference type="Gene3D" id="3.40.50.150">
    <property type="entry name" value="Vaccinia Virus protein VP39"/>
    <property type="match status" value="1"/>
</dbReference>
<evidence type="ECO:0000256" key="9">
    <source>
        <dbReference type="ARBA" id="ARBA00022691"/>
    </source>
</evidence>
<dbReference type="EMBL" id="RBIE01000005">
    <property type="protein sequence ID" value="RKQ60324.1"/>
    <property type="molecule type" value="Genomic_DNA"/>
</dbReference>
<comment type="function">
    <text evidence="1">Specifically methylates the cytosine at position 967 (m5C967) of 16S rRNA.</text>
</comment>
<dbReference type="InterPro" id="IPR035926">
    <property type="entry name" value="NusB-like_sf"/>
</dbReference>
<keyword evidence="17" id="KW-1185">Reference proteome</keyword>
<reference evidence="16 17" key="1">
    <citation type="submission" date="2018-10" db="EMBL/GenBank/DDBJ databases">
        <title>Genomic Encyclopedia of Type Strains, Phase IV (KMG-IV): sequencing the most valuable type-strain genomes for metagenomic binning, comparative biology and taxonomic classification.</title>
        <authorList>
            <person name="Goeker M."/>
        </authorList>
    </citation>
    <scope>NUCLEOTIDE SEQUENCE [LARGE SCALE GENOMIC DNA]</scope>
    <source>
        <strain evidence="16 17">DSM 15521</strain>
    </source>
</reference>
<dbReference type="CDD" id="cd02440">
    <property type="entry name" value="AdoMet_MTases"/>
    <property type="match status" value="1"/>
</dbReference>
<dbReference type="InterPro" id="IPR049560">
    <property type="entry name" value="MeTrfase_RsmB-F_NOP2_cat"/>
</dbReference>
<dbReference type="InterPro" id="IPR023267">
    <property type="entry name" value="RCMT"/>
</dbReference>
<evidence type="ECO:0000256" key="6">
    <source>
        <dbReference type="ARBA" id="ARBA00022552"/>
    </source>
</evidence>
<evidence type="ECO:0000256" key="10">
    <source>
        <dbReference type="ARBA" id="ARBA00022884"/>
    </source>
</evidence>
<dbReference type="InterPro" id="IPR054728">
    <property type="entry name" value="RsmB-like_ferredoxin"/>
</dbReference>
<proteinExistence type="inferred from homology"/>
<dbReference type="Proteomes" id="UP000280881">
    <property type="component" value="Unassembled WGS sequence"/>
</dbReference>
<evidence type="ECO:0000256" key="11">
    <source>
        <dbReference type="ARBA" id="ARBA00030399"/>
    </source>
</evidence>
<feature type="binding site" evidence="14">
    <location>
        <position position="312"/>
    </location>
    <ligand>
        <name>S-adenosyl-L-methionine</name>
        <dbReference type="ChEBI" id="CHEBI:59789"/>
    </ligand>
</feature>
<dbReference type="PROSITE" id="PS01153">
    <property type="entry name" value="NOL1_NOP2_SUN"/>
    <property type="match status" value="1"/>
</dbReference>
<evidence type="ECO:0000256" key="13">
    <source>
        <dbReference type="ARBA" id="ARBA00047283"/>
    </source>
</evidence>
<dbReference type="SUPFAM" id="SSF53335">
    <property type="entry name" value="S-adenosyl-L-methionine-dependent methyltransferases"/>
    <property type="match status" value="1"/>
</dbReference>